<reference evidence="5" key="1">
    <citation type="submission" date="2021-01" db="EMBL/GenBank/DDBJ databases">
        <title>Whole genome shotgun sequence of Virgisporangium ochraceum NBRC 16418.</title>
        <authorList>
            <person name="Komaki H."/>
            <person name="Tamura T."/>
        </authorList>
    </citation>
    <scope>NUCLEOTIDE SEQUENCE</scope>
    <source>
        <strain evidence="5">NBRC 16418</strain>
    </source>
</reference>
<organism evidence="5 6">
    <name type="scientific">Virgisporangium ochraceum</name>
    <dbReference type="NCBI Taxonomy" id="65505"/>
    <lineage>
        <taxon>Bacteria</taxon>
        <taxon>Bacillati</taxon>
        <taxon>Actinomycetota</taxon>
        <taxon>Actinomycetes</taxon>
        <taxon>Micromonosporales</taxon>
        <taxon>Micromonosporaceae</taxon>
        <taxon>Virgisporangium</taxon>
    </lineage>
</organism>
<dbReference type="SUPFAM" id="SSF52540">
    <property type="entry name" value="P-loop containing nucleoside triphosphate hydrolases"/>
    <property type="match status" value="1"/>
</dbReference>
<sequence>MVRPPPRVDGWETVMTSPVIRVHGLRKRFRRADRTFAHAVDGVSLDVRRGEFLVLLGPSGCGKTTLLRSIAGLETPDEGSVEVDGRVVFDAASRIEVPPEKRGLSMMFQSYALWPHLTVRDNVAYPLRNRRVGRRDVATRVAEVLDLVGIGELAGQHPSDMSGGQQQRVALARALVARDDVVLFDEPLSNVDAKVRERLRAELVAMQRRLGFSAVYVTHDQTEAMELATRIAVMRAGRVEQLGPPREIYASPATRYVATFVGVANEIEGTVTSDGALDTPVGVLRGSPVEGLTPGDAAVAVWRPECGRLTDTEPDGNRWPATAQVSLFAGAHTEHVLRTATGDCRVWTFDRRTDLDPDRKVWVCVDPADLRILPA</sequence>
<dbReference type="AlphaFoldDB" id="A0A8J3ZZK4"/>
<accession>A0A8J3ZZK4</accession>
<dbReference type="InterPro" id="IPR008995">
    <property type="entry name" value="Mo/tungstate-bd_C_term_dom"/>
</dbReference>
<keyword evidence="2" id="KW-0547">Nucleotide-binding</keyword>
<evidence type="ECO:0000256" key="2">
    <source>
        <dbReference type="ARBA" id="ARBA00022741"/>
    </source>
</evidence>
<dbReference type="InterPro" id="IPR003439">
    <property type="entry name" value="ABC_transporter-like_ATP-bd"/>
</dbReference>
<dbReference type="GO" id="GO:0043190">
    <property type="term" value="C:ATP-binding cassette (ABC) transporter complex"/>
    <property type="evidence" value="ECO:0007669"/>
    <property type="project" value="InterPro"/>
</dbReference>
<keyword evidence="1" id="KW-0813">Transport</keyword>
<dbReference type="PANTHER" id="PTHR42781">
    <property type="entry name" value="SPERMIDINE/PUTRESCINE IMPORT ATP-BINDING PROTEIN POTA"/>
    <property type="match status" value="1"/>
</dbReference>
<dbReference type="GO" id="GO:0005524">
    <property type="term" value="F:ATP binding"/>
    <property type="evidence" value="ECO:0007669"/>
    <property type="project" value="UniProtKB-KW"/>
</dbReference>
<evidence type="ECO:0000313" key="5">
    <source>
        <dbReference type="EMBL" id="GIJ72962.1"/>
    </source>
</evidence>
<dbReference type="InterPro" id="IPR013611">
    <property type="entry name" value="Transp-assoc_OB_typ2"/>
</dbReference>
<dbReference type="InterPro" id="IPR017871">
    <property type="entry name" value="ABC_transporter-like_CS"/>
</dbReference>
<evidence type="ECO:0000256" key="1">
    <source>
        <dbReference type="ARBA" id="ARBA00022448"/>
    </source>
</evidence>
<dbReference type="Pfam" id="PF08402">
    <property type="entry name" value="TOBE_2"/>
    <property type="match status" value="1"/>
</dbReference>
<dbReference type="PROSITE" id="PS50893">
    <property type="entry name" value="ABC_TRANSPORTER_2"/>
    <property type="match status" value="1"/>
</dbReference>
<feature type="domain" description="ABC transporter" evidence="4">
    <location>
        <begin position="20"/>
        <end position="261"/>
    </location>
</feature>
<gene>
    <name evidence="5" type="primary">sfuC</name>
    <name evidence="5" type="ORF">Voc01_078790</name>
</gene>
<dbReference type="SUPFAM" id="SSF50331">
    <property type="entry name" value="MOP-like"/>
    <property type="match status" value="1"/>
</dbReference>
<dbReference type="InterPro" id="IPR050093">
    <property type="entry name" value="ABC_SmlMolc_Importer"/>
</dbReference>
<dbReference type="InterPro" id="IPR003593">
    <property type="entry name" value="AAA+_ATPase"/>
</dbReference>
<dbReference type="Pfam" id="PF00005">
    <property type="entry name" value="ABC_tran"/>
    <property type="match status" value="1"/>
</dbReference>
<evidence type="ECO:0000259" key="4">
    <source>
        <dbReference type="PROSITE" id="PS50893"/>
    </source>
</evidence>
<evidence type="ECO:0000313" key="6">
    <source>
        <dbReference type="Proteomes" id="UP000635606"/>
    </source>
</evidence>
<comment type="caution">
    <text evidence="5">The sequence shown here is derived from an EMBL/GenBank/DDBJ whole genome shotgun (WGS) entry which is preliminary data.</text>
</comment>
<protein>
    <submittedName>
        <fullName evidence="5">Fe3+/spermidine/putrescine ABC transporter ATP-binding protein</fullName>
    </submittedName>
</protein>
<dbReference type="FunFam" id="3.40.50.300:FF:000042">
    <property type="entry name" value="Maltose/maltodextrin ABC transporter, ATP-binding protein"/>
    <property type="match status" value="1"/>
</dbReference>
<proteinExistence type="predicted"/>
<dbReference type="PANTHER" id="PTHR42781:SF4">
    <property type="entry name" value="SPERMIDINE_PUTRESCINE IMPORT ATP-BINDING PROTEIN POTA"/>
    <property type="match status" value="1"/>
</dbReference>
<dbReference type="GO" id="GO:0140359">
    <property type="term" value="F:ABC-type transporter activity"/>
    <property type="evidence" value="ECO:0007669"/>
    <property type="project" value="UniProtKB-ARBA"/>
</dbReference>
<name>A0A8J3ZZK4_9ACTN</name>
<dbReference type="InterPro" id="IPR027417">
    <property type="entry name" value="P-loop_NTPase"/>
</dbReference>
<keyword evidence="3 5" id="KW-0067">ATP-binding</keyword>
<dbReference type="Proteomes" id="UP000635606">
    <property type="component" value="Unassembled WGS sequence"/>
</dbReference>
<dbReference type="EMBL" id="BOPH01000108">
    <property type="protein sequence ID" value="GIJ72962.1"/>
    <property type="molecule type" value="Genomic_DNA"/>
</dbReference>
<keyword evidence="6" id="KW-1185">Reference proteome</keyword>
<dbReference type="GO" id="GO:0016887">
    <property type="term" value="F:ATP hydrolysis activity"/>
    <property type="evidence" value="ECO:0007669"/>
    <property type="project" value="InterPro"/>
</dbReference>
<dbReference type="SMART" id="SM00382">
    <property type="entry name" value="AAA"/>
    <property type="match status" value="1"/>
</dbReference>
<dbReference type="PROSITE" id="PS00211">
    <property type="entry name" value="ABC_TRANSPORTER_1"/>
    <property type="match status" value="1"/>
</dbReference>
<evidence type="ECO:0000256" key="3">
    <source>
        <dbReference type="ARBA" id="ARBA00022840"/>
    </source>
</evidence>
<dbReference type="Gene3D" id="3.40.50.300">
    <property type="entry name" value="P-loop containing nucleotide triphosphate hydrolases"/>
    <property type="match status" value="1"/>
</dbReference>